<evidence type="ECO:0000256" key="4">
    <source>
        <dbReference type="ARBA" id="ARBA00022729"/>
    </source>
</evidence>
<protein>
    <recommendedName>
        <fullName evidence="14">alpha-1,2-Mannosidase</fullName>
        <ecNumber evidence="14">3.2.1.-</ecNumber>
    </recommendedName>
</protein>
<evidence type="ECO:0000313" key="16">
    <source>
        <dbReference type="EMBL" id="VWP00856.1"/>
    </source>
</evidence>
<dbReference type="InterPro" id="IPR036026">
    <property type="entry name" value="Seven-hairpin_glycosidases"/>
</dbReference>
<evidence type="ECO:0000256" key="14">
    <source>
        <dbReference type="RuleBase" id="RU361193"/>
    </source>
</evidence>
<organism evidence="16">
    <name type="scientific">Ganoderma boninense</name>
    <dbReference type="NCBI Taxonomy" id="34458"/>
    <lineage>
        <taxon>Eukaryota</taxon>
        <taxon>Fungi</taxon>
        <taxon>Dikarya</taxon>
        <taxon>Basidiomycota</taxon>
        <taxon>Agaricomycotina</taxon>
        <taxon>Agaricomycetes</taxon>
        <taxon>Polyporales</taxon>
        <taxon>Polyporaceae</taxon>
        <taxon>Ganoderma</taxon>
    </lineage>
</organism>
<keyword evidence="12" id="KW-0106">Calcium</keyword>
<dbReference type="AlphaFoldDB" id="A0A5K1K4W4"/>
<dbReference type="GO" id="GO:0005783">
    <property type="term" value="C:endoplasmic reticulum"/>
    <property type="evidence" value="ECO:0007669"/>
    <property type="project" value="TreeGrafter"/>
</dbReference>
<keyword evidence="4 15" id="KW-0732">Signal</keyword>
<evidence type="ECO:0000256" key="13">
    <source>
        <dbReference type="PIRSR" id="PIRSR601382-3"/>
    </source>
</evidence>
<dbReference type="InterPro" id="IPR001382">
    <property type="entry name" value="Glyco_hydro_47"/>
</dbReference>
<keyword evidence="6 13" id="KW-1015">Disulfide bond</keyword>
<dbReference type="PRINTS" id="PR00747">
    <property type="entry name" value="GLYHDRLASE47"/>
</dbReference>
<dbReference type="EC" id="3.2.1.-" evidence="14"/>
<dbReference type="InterPro" id="IPR012341">
    <property type="entry name" value="6hp_glycosidase-like_sf"/>
</dbReference>
<evidence type="ECO:0000256" key="15">
    <source>
        <dbReference type="SAM" id="SignalP"/>
    </source>
</evidence>
<feature type="signal peptide" evidence="15">
    <location>
        <begin position="1"/>
        <end position="24"/>
    </location>
</feature>
<name>A0A5K1K4W4_9APHY</name>
<feature type="disulfide bond" evidence="13">
    <location>
        <begin position="289"/>
        <end position="318"/>
    </location>
</feature>
<evidence type="ECO:0000256" key="7">
    <source>
        <dbReference type="ARBA" id="ARBA00023180"/>
    </source>
</evidence>
<dbReference type="InterPro" id="IPR050749">
    <property type="entry name" value="Glycosyl_Hydrolase_47"/>
</dbReference>
<comment type="catalytic activity">
    <reaction evidence="9">
        <text>N(4)-(alpha-D-Man-(1-&gt;2)-alpha-D-Man-(1-&gt;2)-alpha-D-Man-(1-&gt;3)-[alpha-D-Man-(1-&gt;3)-[alpha-D-Man-(1-&gt;2)-alpha-D-Man-(1-&gt;6)]-alpha-D-Man-(1-&gt;6)]-beta-D-Man-(1-&gt;4)-beta-D-GlcNAc-(1-&gt;4)-beta-D-GlcNAc)-L-asparaginyl-[protein] (N-glucan mannose isomer 8A1,2,3B1,3) + 3 H2O = N(4)-(alpha-D-Man-(1-&gt;3)-[alpha-D-Man-(1-&gt;3)-[alpha-D-Man-(1-&gt;6)]-alpha-D-Man-(1-&gt;6)]-beta-D-Man-(1-&gt;4)-beta-D-GlcNAc-(1-&gt;4)-beta-D-GlcNAc)-L-asparaginyl-[protein] (N-glucan mannose isomer 5A1,2) + 3 beta-D-mannose</text>
        <dbReference type="Rhea" id="RHEA:56028"/>
        <dbReference type="Rhea" id="RHEA-COMP:14358"/>
        <dbReference type="Rhea" id="RHEA-COMP:14367"/>
        <dbReference type="ChEBI" id="CHEBI:15377"/>
        <dbReference type="ChEBI" id="CHEBI:28563"/>
        <dbReference type="ChEBI" id="CHEBI:59087"/>
        <dbReference type="ChEBI" id="CHEBI:60628"/>
        <dbReference type="EC" id="3.2.1.113"/>
    </reaction>
</comment>
<comment type="similarity">
    <text evidence="3 14">Belongs to the glycosyl hydrolase 47 family.</text>
</comment>
<comment type="pathway">
    <text evidence="2">Protein modification; protein glycosylation.</text>
</comment>
<gene>
    <name evidence="16" type="primary">Q6WP49</name>
</gene>
<dbReference type="GO" id="GO:0016020">
    <property type="term" value="C:membrane"/>
    <property type="evidence" value="ECO:0007669"/>
    <property type="project" value="InterPro"/>
</dbReference>
<feature type="chain" id="PRO_5023855394" description="alpha-1,2-Mannosidase" evidence="15">
    <location>
        <begin position="25"/>
        <end position="516"/>
    </location>
</feature>
<feature type="active site" evidence="11">
    <location>
        <position position="373"/>
    </location>
</feature>
<keyword evidence="12" id="KW-0479">Metal-binding</keyword>
<dbReference type="GO" id="GO:0005509">
    <property type="term" value="F:calcium ion binding"/>
    <property type="evidence" value="ECO:0007669"/>
    <property type="project" value="InterPro"/>
</dbReference>
<accession>A0A5K1K4W4</accession>
<reference evidence="16" key="1">
    <citation type="submission" date="2019-10" db="EMBL/GenBank/DDBJ databases">
        <authorList>
            <person name="Nor Muhammad N."/>
        </authorList>
    </citation>
    <scope>NUCLEOTIDE SEQUENCE</scope>
</reference>
<sequence>MESLWRPSLHSFVVTLASISGCLAASIQGPNVTLPGDAPLHRQNVKDIFMTSWTAYMQYAFPHDDLTPISKSWNDGRNGWGASLVDGLTTLAIMGETDIFNEAVGHIATVDFVHDHSGSTASVFESTIRYVGAMLSAYELTNAAFPVLVKQAQTLADRLTCAWLAGNSVPYGHVDVNTTTPMIGTSNIAEAGSPKPIPAFPAQGIDPTTGKPVGGYVTWGGGSDSYLEYLIKYARLTNTDDNIFADNWATAVDSSIRTLLKTSTVGGWTYLADLDDSGTIRHMSSHLACFMAGNWVMGGRLLNNRTIVNIGINLNEACWNTYASTTTGIGPEAFAFFSSDGNYTGSSPSAEQVAFYEQHGFFITTSYYYMRPEVLESNFYAWRYTGDVKYYERAVAAYRSLETHLKTDTVAYAPINDVNSADGGGFIDDMESFWFAEVLKYLYLTFDDPDHISLDEYVFNTEAHPYIAPPAKASYGSGQLYPQPLEPFKTNPGALPLVSPLAGLLLQHIPVSSPTL</sequence>
<keyword evidence="8 14" id="KW-0326">Glycosidase</keyword>
<feature type="binding site" evidence="12">
    <location>
        <position position="461"/>
    </location>
    <ligand>
        <name>Ca(2+)</name>
        <dbReference type="ChEBI" id="CHEBI:29108"/>
    </ligand>
</feature>
<dbReference type="PANTHER" id="PTHR11742:SF101">
    <property type="entry name" value="MANNOSYL-OLIGOSACCHARIDE ALPHA-1,2-MANNOSIDASE 1B"/>
    <property type="match status" value="1"/>
</dbReference>
<feature type="active site" description="Proton donor" evidence="11">
    <location>
        <position position="332"/>
    </location>
</feature>
<evidence type="ECO:0000256" key="3">
    <source>
        <dbReference type="ARBA" id="ARBA00007658"/>
    </source>
</evidence>
<evidence type="ECO:0000256" key="6">
    <source>
        <dbReference type="ARBA" id="ARBA00023157"/>
    </source>
</evidence>
<evidence type="ECO:0000256" key="1">
    <source>
        <dbReference type="ARBA" id="ARBA00001913"/>
    </source>
</evidence>
<comment type="cofactor">
    <cofactor evidence="1 12">
        <name>Ca(2+)</name>
        <dbReference type="ChEBI" id="CHEBI:29108"/>
    </cofactor>
</comment>
<evidence type="ECO:0000256" key="10">
    <source>
        <dbReference type="ARBA" id="ARBA00048605"/>
    </source>
</evidence>
<feature type="active site" evidence="11">
    <location>
        <position position="224"/>
    </location>
</feature>
<dbReference type="GO" id="GO:0005975">
    <property type="term" value="P:carbohydrate metabolic process"/>
    <property type="evidence" value="ECO:0007669"/>
    <property type="project" value="InterPro"/>
</dbReference>
<dbReference type="EMBL" id="LR728880">
    <property type="protein sequence ID" value="VWP00856.1"/>
    <property type="molecule type" value="Genomic_DNA"/>
</dbReference>
<keyword evidence="7" id="KW-0325">Glycoprotein</keyword>
<evidence type="ECO:0000256" key="9">
    <source>
        <dbReference type="ARBA" id="ARBA00047669"/>
    </source>
</evidence>
<dbReference type="PANTHER" id="PTHR11742">
    <property type="entry name" value="MANNOSYL-OLIGOSACCHARIDE ALPHA-1,2-MANNOSIDASE-RELATED"/>
    <property type="match status" value="1"/>
</dbReference>
<comment type="catalytic activity">
    <reaction evidence="10">
        <text>N(4)-(alpha-D-Man-(1-&gt;2)-alpha-D-Man-(1-&gt;2)-alpha-D-Man-(1-&gt;3)-[alpha-D-Man-(1-&gt;2)-alpha-D-Man-(1-&gt;3)-[alpha-D-Man-(1-&gt;2)-alpha-D-Man-(1-&gt;6)]-alpha-D-Man-(1-&gt;6)]-beta-D-Man-(1-&gt;4)-beta-D-GlcNAc-(1-&gt;4)-beta-D-GlcNAc)-L-asparaginyl-[protein] (N-glucan mannose isomer 9A1,2,3B1,2,3) + 4 H2O = N(4)-(alpha-D-Man-(1-&gt;3)-[alpha-D-Man-(1-&gt;3)-[alpha-D-Man-(1-&gt;6)]-alpha-D-Man-(1-&gt;6)]-beta-D-Man-(1-&gt;4)-beta-D-GlcNAc-(1-&gt;4)-beta-D-GlcNAc)-L-asparaginyl-[protein] (N-glucan mannose isomer 5A1,2) + 4 beta-D-mannose</text>
        <dbReference type="Rhea" id="RHEA:56008"/>
        <dbReference type="Rhea" id="RHEA-COMP:14356"/>
        <dbReference type="Rhea" id="RHEA-COMP:14367"/>
        <dbReference type="ChEBI" id="CHEBI:15377"/>
        <dbReference type="ChEBI" id="CHEBI:28563"/>
        <dbReference type="ChEBI" id="CHEBI:59087"/>
        <dbReference type="ChEBI" id="CHEBI:139493"/>
        <dbReference type="EC" id="3.2.1.113"/>
    </reaction>
</comment>
<evidence type="ECO:0000256" key="11">
    <source>
        <dbReference type="PIRSR" id="PIRSR601382-1"/>
    </source>
</evidence>
<dbReference type="SUPFAM" id="SSF48225">
    <property type="entry name" value="Seven-hairpin glycosidases"/>
    <property type="match status" value="1"/>
</dbReference>
<evidence type="ECO:0000256" key="8">
    <source>
        <dbReference type="ARBA" id="ARBA00023295"/>
    </source>
</evidence>
<dbReference type="Pfam" id="PF01532">
    <property type="entry name" value="Glyco_hydro_47"/>
    <property type="match status" value="2"/>
</dbReference>
<dbReference type="PROSITE" id="PS51257">
    <property type="entry name" value="PROKAR_LIPOPROTEIN"/>
    <property type="match status" value="1"/>
</dbReference>
<dbReference type="GO" id="GO:0004497">
    <property type="term" value="F:monooxygenase activity"/>
    <property type="evidence" value="ECO:0007669"/>
    <property type="project" value="UniProtKB-KW"/>
</dbReference>
<keyword evidence="16" id="KW-0503">Monooxygenase</keyword>
<dbReference type="Gene3D" id="1.50.10.10">
    <property type="match status" value="2"/>
</dbReference>
<dbReference type="GO" id="GO:0036503">
    <property type="term" value="P:ERAD pathway"/>
    <property type="evidence" value="ECO:0007669"/>
    <property type="project" value="UniProtKB-ARBA"/>
</dbReference>
<proteinExistence type="inferred from homology"/>
<evidence type="ECO:0000256" key="2">
    <source>
        <dbReference type="ARBA" id="ARBA00004922"/>
    </source>
</evidence>
<keyword evidence="16" id="KW-0560">Oxidoreductase</keyword>
<dbReference type="GO" id="GO:0004571">
    <property type="term" value="F:mannosyl-oligosaccharide 1,2-alpha-mannosidase activity"/>
    <property type="evidence" value="ECO:0007669"/>
    <property type="project" value="UniProtKB-EC"/>
</dbReference>
<feature type="active site" description="Proton donor" evidence="11">
    <location>
        <position position="125"/>
    </location>
</feature>
<evidence type="ECO:0000256" key="12">
    <source>
        <dbReference type="PIRSR" id="PIRSR601382-2"/>
    </source>
</evidence>
<keyword evidence="5 14" id="KW-0378">Hydrolase</keyword>
<evidence type="ECO:0000256" key="5">
    <source>
        <dbReference type="ARBA" id="ARBA00022801"/>
    </source>
</evidence>